<evidence type="ECO:0000313" key="1">
    <source>
        <dbReference type="EMBL" id="MBW0465359.1"/>
    </source>
</evidence>
<evidence type="ECO:0000313" key="2">
    <source>
        <dbReference type="Proteomes" id="UP000765509"/>
    </source>
</evidence>
<keyword evidence="2" id="KW-1185">Reference proteome</keyword>
<dbReference type="Proteomes" id="UP000765509">
    <property type="component" value="Unassembled WGS sequence"/>
</dbReference>
<accession>A0A9Q3BGW3</accession>
<dbReference type="AlphaFoldDB" id="A0A9Q3BGW3"/>
<comment type="caution">
    <text evidence="1">The sequence shown here is derived from an EMBL/GenBank/DDBJ whole genome shotgun (WGS) entry which is preliminary data.</text>
</comment>
<gene>
    <name evidence="1" type="ORF">O181_005074</name>
</gene>
<sequence length="153" mass="16883">MLRYRSYLVVSNKPAHCYLKAFPHLLAPSFLAVASNIPAPSTHSRNAPSKDGNKPSNSEDLVTLVNSLTQRVDSLTSACARDWAKLQTYHSQPPLVPFTSSFPTVAGIEMNPIAFPSSTKLLAKAWHARLGHPNGHTLWEFLKAWVSSFNLKT</sequence>
<dbReference type="EMBL" id="AVOT02001018">
    <property type="protein sequence ID" value="MBW0465359.1"/>
    <property type="molecule type" value="Genomic_DNA"/>
</dbReference>
<proteinExistence type="predicted"/>
<reference evidence="1" key="1">
    <citation type="submission" date="2021-03" db="EMBL/GenBank/DDBJ databases">
        <title>Draft genome sequence of rust myrtle Austropuccinia psidii MF-1, a brazilian biotype.</title>
        <authorList>
            <person name="Quecine M.C."/>
            <person name="Pachon D.M.R."/>
            <person name="Bonatelli M.L."/>
            <person name="Correr F.H."/>
            <person name="Franceschini L.M."/>
            <person name="Leite T.F."/>
            <person name="Margarido G.R.A."/>
            <person name="Almeida C.A."/>
            <person name="Ferrarezi J.A."/>
            <person name="Labate C.A."/>
        </authorList>
    </citation>
    <scope>NUCLEOTIDE SEQUENCE</scope>
    <source>
        <strain evidence="1">MF-1</strain>
    </source>
</reference>
<organism evidence="1 2">
    <name type="scientific">Austropuccinia psidii MF-1</name>
    <dbReference type="NCBI Taxonomy" id="1389203"/>
    <lineage>
        <taxon>Eukaryota</taxon>
        <taxon>Fungi</taxon>
        <taxon>Dikarya</taxon>
        <taxon>Basidiomycota</taxon>
        <taxon>Pucciniomycotina</taxon>
        <taxon>Pucciniomycetes</taxon>
        <taxon>Pucciniales</taxon>
        <taxon>Sphaerophragmiaceae</taxon>
        <taxon>Austropuccinia</taxon>
    </lineage>
</organism>
<name>A0A9Q3BGW3_9BASI</name>
<evidence type="ECO:0008006" key="3">
    <source>
        <dbReference type="Google" id="ProtNLM"/>
    </source>
</evidence>
<protein>
    <recommendedName>
        <fullName evidence="3">GAG-pre-integrase domain-containing protein</fullName>
    </recommendedName>
</protein>